<dbReference type="InterPro" id="IPR006636">
    <property type="entry name" value="STI1_HS-bd"/>
</dbReference>
<dbReference type="SUPFAM" id="SSF54236">
    <property type="entry name" value="Ubiquitin-like"/>
    <property type="match status" value="1"/>
</dbReference>
<feature type="compositionally biased region" description="Low complexity" evidence="1">
    <location>
        <begin position="424"/>
        <end position="451"/>
    </location>
</feature>
<dbReference type="InterPro" id="IPR000626">
    <property type="entry name" value="Ubiquitin-like_dom"/>
</dbReference>
<reference evidence="4" key="1">
    <citation type="journal article" date="2020" name="Fungal Divers.">
        <title>Resolving the Mortierellaceae phylogeny through synthesis of multi-gene phylogenetics and phylogenomics.</title>
        <authorList>
            <person name="Vandepol N."/>
            <person name="Liber J."/>
            <person name="Desiro A."/>
            <person name="Na H."/>
            <person name="Kennedy M."/>
            <person name="Barry K."/>
            <person name="Grigoriev I.V."/>
            <person name="Miller A.N."/>
            <person name="O'Donnell K."/>
            <person name="Stajich J.E."/>
            <person name="Bonito G."/>
        </authorList>
    </citation>
    <scope>NUCLEOTIDE SEQUENCE</scope>
    <source>
        <strain evidence="4">BC1065</strain>
    </source>
</reference>
<dbReference type="Gene3D" id="1.10.260.100">
    <property type="match status" value="1"/>
</dbReference>
<sequence>MELATSPARSISLTIRPSTGSSFTTSISSDSTVLQLKEQLATAQVPASSIRLVYSGRVLKDEDLLSSYDIQDGHAIHMIKRATNRASQQAVETARQAAPSAPRRIGLGLGGLGGEMNPDLMNILLNNPMVQDMMSNPDVVRRMMMSNPQTRQVMENNPEVAQMINDPAFLRQSLDMARNPNLMQQAMRNNDRAISNLEMIPGGFNHLKRMYHSVQEPMEASRNQPLPSTDELNQRFAAELNADTQPITGTLNTTPLPNPWAPRSQQQGAMNPFAAMMQGNDRFGGLGGRHGGMTRSPFGHPGAGAHPFAGLFGPPPRNPSSAGVTGTDASQAATNPLSAMFGAGARPGATGANTQIPQGRPMNPFAFPELGSPEAFQQVMQFNQFMRQMQQQQQQQGQPNFSGGPSLSPFGIPGFPPVDPAAMAAASRQPPTTATAASASSQTTATTSAPAAPLPPPEERFQTQLAALRDMGFSDDNRNVRALLASGGNVDSAVEWLLRM</sequence>
<organism evidence="4 5">
    <name type="scientific">Actinomortierella ambigua</name>
    <dbReference type="NCBI Taxonomy" id="1343610"/>
    <lineage>
        <taxon>Eukaryota</taxon>
        <taxon>Fungi</taxon>
        <taxon>Fungi incertae sedis</taxon>
        <taxon>Mucoromycota</taxon>
        <taxon>Mortierellomycotina</taxon>
        <taxon>Mortierellomycetes</taxon>
        <taxon>Mortierellales</taxon>
        <taxon>Mortierellaceae</taxon>
        <taxon>Actinomortierella</taxon>
    </lineage>
</organism>
<evidence type="ECO:0000313" key="4">
    <source>
        <dbReference type="EMBL" id="KAG0259287.1"/>
    </source>
</evidence>
<comment type="caution">
    <text evidence="4">The sequence shown here is derived from an EMBL/GenBank/DDBJ whole genome shotgun (WGS) entry which is preliminary data.</text>
</comment>
<keyword evidence="5" id="KW-1185">Reference proteome</keyword>
<feature type="domain" description="UBA" evidence="2">
    <location>
        <begin position="456"/>
        <end position="500"/>
    </location>
</feature>
<dbReference type="InterPro" id="IPR015496">
    <property type="entry name" value="Ubiquilin"/>
</dbReference>
<dbReference type="PROSITE" id="PS50053">
    <property type="entry name" value="UBIQUITIN_2"/>
    <property type="match status" value="1"/>
</dbReference>
<dbReference type="SMART" id="SM00165">
    <property type="entry name" value="UBA"/>
    <property type="match status" value="1"/>
</dbReference>
<dbReference type="InterPro" id="IPR009060">
    <property type="entry name" value="UBA-like_sf"/>
</dbReference>
<dbReference type="Pfam" id="PF00240">
    <property type="entry name" value="ubiquitin"/>
    <property type="match status" value="1"/>
</dbReference>
<dbReference type="Gene3D" id="1.10.8.10">
    <property type="entry name" value="DNA helicase RuvA subunit, C-terminal domain"/>
    <property type="match status" value="1"/>
</dbReference>
<feature type="region of interest" description="Disordered" evidence="1">
    <location>
        <begin position="386"/>
        <end position="457"/>
    </location>
</feature>
<dbReference type="OrthoDB" id="267397at2759"/>
<evidence type="ECO:0000259" key="3">
    <source>
        <dbReference type="PROSITE" id="PS50053"/>
    </source>
</evidence>
<dbReference type="SMART" id="SM00727">
    <property type="entry name" value="STI1"/>
    <property type="match status" value="2"/>
</dbReference>
<feature type="compositionally biased region" description="Polar residues" evidence="1">
    <location>
        <begin position="319"/>
        <end position="330"/>
    </location>
</feature>
<dbReference type="CDD" id="cd16106">
    <property type="entry name" value="Ubl_Dsk2p_like"/>
    <property type="match status" value="1"/>
</dbReference>
<protein>
    <submittedName>
        <fullName evidence="4">Ubiquilin-4</fullName>
    </submittedName>
</protein>
<feature type="compositionally biased region" description="Low complexity" evidence="1">
    <location>
        <begin position="386"/>
        <end position="398"/>
    </location>
</feature>
<dbReference type="GO" id="GO:0031593">
    <property type="term" value="F:polyubiquitin modification-dependent protein binding"/>
    <property type="evidence" value="ECO:0007669"/>
    <property type="project" value="TreeGrafter"/>
</dbReference>
<feature type="domain" description="Ubiquitin-like" evidence="3">
    <location>
        <begin position="11"/>
        <end position="85"/>
    </location>
</feature>
<dbReference type="EMBL" id="JAAAJB010000290">
    <property type="protein sequence ID" value="KAG0259287.1"/>
    <property type="molecule type" value="Genomic_DNA"/>
</dbReference>
<dbReference type="Pfam" id="PF00627">
    <property type="entry name" value="UBA"/>
    <property type="match status" value="1"/>
</dbReference>
<dbReference type="PANTHER" id="PTHR10677:SF3">
    <property type="entry name" value="FI07626P-RELATED"/>
    <property type="match status" value="1"/>
</dbReference>
<dbReference type="InterPro" id="IPR015940">
    <property type="entry name" value="UBA"/>
</dbReference>
<name>A0A9P6Q2M5_9FUNG</name>
<dbReference type="AlphaFoldDB" id="A0A9P6Q2M5"/>
<dbReference type="PROSITE" id="PS50030">
    <property type="entry name" value="UBA"/>
    <property type="match status" value="1"/>
</dbReference>
<dbReference type="Gene3D" id="3.10.20.90">
    <property type="entry name" value="Phosphatidylinositol 3-kinase Catalytic Subunit, Chain A, domain 1"/>
    <property type="match status" value="1"/>
</dbReference>
<dbReference type="PANTHER" id="PTHR10677">
    <property type="entry name" value="UBIQUILIN"/>
    <property type="match status" value="1"/>
</dbReference>
<dbReference type="SUPFAM" id="SSF46934">
    <property type="entry name" value="UBA-like"/>
    <property type="match status" value="1"/>
</dbReference>
<dbReference type="SMART" id="SM00213">
    <property type="entry name" value="UBQ"/>
    <property type="match status" value="1"/>
</dbReference>
<dbReference type="InterPro" id="IPR029071">
    <property type="entry name" value="Ubiquitin-like_domsf"/>
</dbReference>
<gene>
    <name evidence="4" type="primary">UBQLN4</name>
    <name evidence="4" type="ORF">DFQ27_004154</name>
</gene>
<feature type="region of interest" description="Disordered" evidence="1">
    <location>
        <begin position="306"/>
        <end position="330"/>
    </location>
</feature>
<dbReference type="Pfam" id="PF23195">
    <property type="entry name" value="UBQLN1"/>
    <property type="match status" value="1"/>
</dbReference>
<proteinExistence type="predicted"/>
<evidence type="ECO:0000313" key="5">
    <source>
        <dbReference type="Proteomes" id="UP000807716"/>
    </source>
</evidence>
<accession>A0A9P6Q2M5</accession>
<dbReference type="Proteomes" id="UP000807716">
    <property type="component" value="Unassembled WGS sequence"/>
</dbReference>
<dbReference type="GO" id="GO:0006511">
    <property type="term" value="P:ubiquitin-dependent protein catabolic process"/>
    <property type="evidence" value="ECO:0007669"/>
    <property type="project" value="TreeGrafter"/>
</dbReference>
<dbReference type="FunFam" id="1.10.260.100:FF:000001">
    <property type="entry name" value="Ubiquilin 1"/>
    <property type="match status" value="1"/>
</dbReference>
<dbReference type="GO" id="GO:0005829">
    <property type="term" value="C:cytosol"/>
    <property type="evidence" value="ECO:0007669"/>
    <property type="project" value="TreeGrafter"/>
</dbReference>
<evidence type="ECO:0000259" key="2">
    <source>
        <dbReference type="PROSITE" id="PS50030"/>
    </source>
</evidence>
<evidence type="ECO:0000256" key="1">
    <source>
        <dbReference type="SAM" id="MobiDB-lite"/>
    </source>
</evidence>